<evidence type="ECO:0000256" key="1">
    <source>
        <dbReference type="SAM" id="Phobius"/>
    </source>
</evidence>
<dbReference type="OrthoDB" id="1908465at2"/>
<evidence type="ECO:0000313" key="3">
    <source>
        <dbReference type="Proteomes" id="UP000391834"/>
    </source>
</evidence>
<comment type="caution">
    <text evidence="2">The sequence shown here is derived from an EMBL/GenBank/DDBJ whole genome shotgun (WGS) entry which is preliminary data.</text>
</comment>
<feature type="transmembrane region" description="Helical" evidence="1">
    <location>
        <begin position="12"/>
        <end position="35"/>
    </location>
</feature>
<feature type="transmembrane region" description="Helical" evidence="1">
    <location>
        <begin position="150"/>
        <end position="174"/>
    </location>
</feature>
<feature type="transmembrane region" description="Helical" evidence="1">
    <location>
        <begin position="47"/>
        <end position="68"/>
    </location>
</feature>
<accession>A0A5M4B3H0</accession>
<sequence>MKTIFIAIGKLLLLSIMMQIIWSVGLGIGSQLFPFELSASGVDAGQLLLRMTVVCLIHTSLLYALMYFSNWKGWKLVGLLALEIFVVQFALSAVEAVFFGEYLKMPVNLAWSMMFTGVVLATIWSPLAVRITGNWKEADGKTGKFVPGKMFWLNIAILSVVVYPFLYQLAGYFIAWRVPEVRALYEGIESQPNFIAQLGAFVFSELHLLQIVRGLVWIAIAIPVMLAMRTGVWLKALMVGLLFALLMNAQHLLPNALMVSEVRLAHFIETASSNFVWGFVIVWLLSKSGFTRSSNVGEEGKLAAA</sequence>
<feature type="transmembrane region" description="Helical" evidence="1">
    <location>
        <begin position="194"/>
        <end position="220"/>
    </location>
</feature>
<feature type="transmembrane region" description="Helical" evidence="1">
    <location>
        <begin position="80"/>
        <end position="103"/>
    </location>
</feature>
<proteinExistence type="predicted"/>
<reference evidence="2 3" key="1">
    <citation type="submission" date="2019-10" db="EMBL/GenBank/DDBJ databases">
        <title>Prolixibacter strains distinguished by the presence of nitrate reductase genes were adept at nitrate-dependent anaerobic corrosion of metallic iron and carbon steel.</title>
        <authorList>
            <person name="Iino T."/>
            <person name="Shono N."/>
            <person name="Ito K."/>
            <person name="Nakamura R."/>
            <person name="Sueoka K."/>
            <person name="Harayama S."/>
            <person name="Ohkuma M."/>
        </authorList>
    </citation>
    <scope>NUCLEOTIDE SEQUENCE [LARGE SCALE GENOMIC DNA]</scope>
    <source>
        <strain evidence="2 3">JCM 13498</strain>
    </source>
</reference>
<dbReference type="AlphaFoldDB" id="A0A5M4B3H0"/>
<evidence type="ECO:0000313" key="2">
    <source>
        <dbReference type="EMBL" id="GET34690.1"/>
    </source>
</evidence>
<organism evidence="2 3">
    <name type="scientific">Prolixibacter bellariivorans</name>
    <dbReference type="NCBI Taxonomy" id="314319"/>
    <lineage>
        <taxon>Bacteria</taxon>
        <taxon>Pseudomonadati</taxon>
        <taxon>Bacteroidota</taxon>
        <taxon>Bacteroidia</taxon>
        <taxon>Marinilabiliales</taxon>
        <taxon>Prolixibacteraceae</taxon>
        <taxon>Prolixibacter</taxon>
    </lineage>
</organism>
<dbReference type="RefSeq" id="WP_153637612.1">
    <property type="nucleotide sequence ID" value="NZ_BLAX01000001.1"/>
</dbReference>
<feature type="transmembrane region" description="Helical" evidence="1">
    <location>
        <begin position="232"/>
        <end position="252"/>
    </location>
</feature>
<keyword evidence="3" id="KW-1185">Reference proteome</keyword>
<dbReference type="EMBL" id="BLAX01000001">
    <property type="protein sequence ID" value="GET34690.1"/>
    <property type="molecule type" value="Genomic_DNA"/>
</dbReference>
<protein>
    <submittedName>
        <fullName evidence="2">Uncharacterized protein</fullName>
    </submittedName>
</protein>
<feature type="transmembrane region" description="Helical" evidence="1">
    <location>
        <begin position="264"/>
        <end position="285"/>
    </location>
</feature>
<name>A0A5M4B3H0_9BACT</name>
<feature type="transmembrane region" description="Helical" evidence="1">
    <location>
        <begin position="109"/>
        <end position="129"/>
    </location>
</feature>
<gene>
    <name evidence="2" type="ORF">PbJCM13498_35530</name>
</gene>
<keyword evidence="1" id="KW-1133">Transmembrane helix</keyword>
<dbReference type="Proteomes" id="UP000391834">
    <property type="component" value="Unassembled WGS sequence"/>
</dbReference>
<keyword evidence="1" id="KW-0472">Membrane</keyword>
<keyword evidence="1" id="KW-0812">Transmembrane</keyword>